<evidence type="ECO:0000256" key="1">
    <source>
        <dbReference type="ARBA" id="ARBA00022670"/>
    </source>
</evidence>
<dbReference type="PANTHER" id="PTHR24252:SF10">
    <property type="entry name" value="SERINE PROTEASE 56"/>
    <property type="match status" value="1"/>
</dbReference>
<evidence type="ECO:0000259" key="8">
    <source>
        <dbReference type="PROSITE" id="PS50240"/>
    </source>
</evidence>
<dbReference type="Proteomes" id="UP000002358">
    <property type="component" value="Chromosome 5"/>
</dbReference>
<dbReference type="PROSITE" id="PS50240">
    <property type="entry name" value="TRYPSIN_DOM"/>
    <property type="match status" value="1"/>
</dbReference>
<proteinExistence type="predicted"/>
<feature type="compositionally biased region" description="Polar residues" evidence="6">
    <location>
        <begin position="627"/>
        <end position="640"/>
    </location>
</feature>
<evidence type="ECO:0000313" key="9">
    <source>
        <dbReference type="EnsemblMetazoa" id="XP_031786925"/>
    </source>
</evidence>
<dbReference type="SUPFAM" id="SSF50494">
    <property type="entry name" value="Trypsin-like serine proteases"/>
    <property type="match status" value="1"/>
</dbReference>
<dbReference type="InterPro" id="IPR009003">
    <property type="entry name" value="Peptidase_S1_PA"/>
</dbReference>
<evidence type="ECO:0000256" key="2">
    <source>
        <dbReference type="ARBA" id="ARBA00022801"/>
    </source>
</evidence>
<dbReference type="PROSITE" id="PS00135">
    <property type="entry name" value="TRYPSIN_SER"/>
    <property type="match status" value="1"/>
</dbReference>
<feature type="compositionally biased region" description="Low complexity" evidence="6">
    <location>
        <begin position="272"/>
        <end position="304"/>
    </location>
</feature>
<protein>
    <recommendedName>
        <fullName evidence="8">Peptidase S1 domain-containing protein</fullName>
    </recommendedName>
</protein>
<dbReference type="GO" id="GO:0006508">
    <property type="term" value="P:proteolysis"/>
    <property type="evidence" value="ECO:0007669"/>
    <property type="project" value="UniProtKB-KW"/>
</dbReference>
<keyword evidence="2 5" id="KW-0378">Hydrolase</keyword>
<accession>A0A7M7QFK7</accession>
<dbReference type="SMART" id="SM00020">
    <property type="entry name" value="Tryp_SPc"/>
    <property type="match status" value="1"/>
</dbReference>
<dbReference type="RefSeq" id="XP_031786925.1">
    <property type="nucleotide sequence ID" value="XM_031931065.2"/>
</dbReference>
<dbReference type="KEGG" id="nvi:100119285"/>
<dbReference type="GeneID" id="100119285"/>
<feature type="compositionally biased region" description="Low complexity" evidence="6">
    <location>
        <begin position="413"/>
        <end position="540"/>
    </location>
</feature>
<keyword evidence="4" id="KW-1015">Disulfide bond</keyword>
<dbReference type="Pfam" id="PF00089">
    <property type="entry name" value="Trypsin"/>
    <property type="match status" value="1"/>
</dbReference>
<dbReference type="InterPro" id="IPR033116">
    <property type="entry name" value="TRYPSIN_SER"/>
</dbReference>
<evidence type="ECO:0000256" key="4">
    <source>
        <dbReference type="ARBA" id="ARBA00023157"/>
    </source>
</evidence>
<dbReference type="PROSITE" id="PS00134">
    <property type="entry name" value="TRYPSIN_HIS"/>
    <property type="match status" value="1"/>
</dbReference>
<feature type="compositionally biased region" description="Low complexity" evidence="6">
    <location>
        <begin position="391"/>
        <end position="405"/>
    </location>
</feature>
<dbReference type="GO" id="GO:0004252">
    <property type="term" value="F:serine-type endopeptidase activity"/>
    <property type="evidence" value="ECO:0007669"/>
    <property type="project" value="InterPro"/>
</dbReference>
<keyword evidence="7" id="KW-0472">Membrane</keyword>
<feature type="transmembrane region" description="Helical" evidence="7">
    <location>
        <begin position="12"/>
        <end position="35"/>
    </location>
</feature>
<dbReference type="PRINTS" id="PR00722">
    <property type="entry name" value="CHYMOTRYPSIN"/>
</dbReference>
<dbReference type="CDD" id="cd00190">
    <property type="entry name" value="Tryp_SPc"/>
    <property type="match status" value="1"/>
</dbReference>
<dbReference type="PANTHER" id="PTHR24252">
    <property type="entry name" value="ACROSIN-RELATED"/>
    <property type="match status" value="1"/>
</dbReference>
<sequence length="1007" mass="107577">MRQQQQQQHRHFSALVLLGCLGIAVASPVFVPQFLNEGVGRNIRHLPCVSRRTGETGVCMFAFTCARANGTHLGTCIDRFYFGSCCKIDEEPDVFPQDNTIDVDHPLKPYATSSASSTAASLATTLATSPSTPALESNDIPGNVDRLKPASSSLKPVETTTLKAAEVSKAKPTKKPLVEATTQSIRLSTFQTVQNASEQRYTTPSSTTVSSTQRRTQRPAATTAKPSTAAAVTTPRPKPASASSTRPSSSTAAATTLGTRPPSTTGSKRPLTSTTSQTKRPSSTRPSSSTTTTHHRNATSSSAAPTTHRSPATTEPPRAAVTVATTLQTTQKTVPATRFPPRNATTAATPTSARPSSTSSANATKVTEETTKPTTTRKPTTSKKPTKVTTKRPNTGSKRPSATPTRRPPTTVPAPASSSSNVSSTIQSVRTTTASPVATTVPSTTTTRTTTKKPASQTSATKKPSSTATRRPATTTPAAATTIPSTRRPPTTSKKNVTISSTYASTATRRPTTTTKQPPRPSSVPVKKQPVTTTTTTTTTAKPTTAKIAVTTTTTTTTTTAKPVKHTAATVAATPKPTAASTTARTTVPPTTSTTSRPKPVSTTISNEVDAEFEQSTVPGIVTWTSLVDETEGPTKTPSAAPTDATETDWAPITTPDGWIIIQSPTTEEQPSEPKPVGPAATEPPAKPPTESTTTTSTSTTTPKPTSTTTPRVTTQPTTYVDMLSTLATVTLAPEFTEPPYVPINMSNYKDVCGRRLFPESRIVGGDGSTFGKWPWQISLRQWRTSTYLHKCGAALLNENWAITAAHCVQNVLPSDLLLRIGEHDLGNEEEPYGFQERRVQIVASHPSFDARTFEFDLALMRFYEPVLPFQPNVLPICIPDDDEDYVGQTAFVTGWGRLYEDGPLPSVLQEVAVPVINNSVCEGMYRNAGYIEHIPHIFICAGWRKGGFDSCEGDSGGPLVIQRKKDKRWVLAGVISWGIGCAEPNQPGVYTRISEFREWINQILQF</sequence>
<dbReference type="OrthoDB" id="93664at2759"/>
<name>A0A7M7QFK7_NASVI</name>
<evidence type="ECO:0000256" key="5">
    <source>
        <dbReference type="RuleBase" id="RU363034"/>
    </source>
</evidence>
<organism evidence="9 10">
    <name type="scientific">Nasonia vitripennis</name>
    <name type="common">Parasitic wasp</name>
    <dbReference type="NCBI Taxonomy" id="7425"/>
    <lineage>
        <taxon>Eukaryota</taxon>
        <taxon>Metazoa</taxon>
        <taxon>Ecdysozoa</taxon>
        <taxon>Arthropoda</taxon>
        <taxon>Hexapoda</taxon>
        <taxon>Insecta</taxon>
        <taxon>Pterygota</taxon>
        <taxon>Neoptera</taxon>
        <taxon>Endopterygota</taxon>
        <taxon>Hymenoptera</taxon>
        <taxon>Apocrita</taxon>
        <taxon>Proctotrupomorpha</taxon>
        <taxon>Chalcidoidea</taxon>
        <taxon>Pteromalidae</taxon>
        <taxon>Pteromalinae</taxon>
        <taxon>Nasonia</taxon>
    </lineage>
</organism>
<dbReference type="InterPro" id="IPR043504">
    <property type="entry name" value="Peptidase_S1_PA_chymotrypsin"/>
</dbReference>
<feature type="compositionally biased region" description="Low complexity" evidence="6">
    <location>
        <begin position="200"/>
        <end position="256"/>
    </location>
</feature>
<dbReference type="CTD" id="35904"/>
<dbReference type="InterPro" id="IPR001314">
    <property type="entry name" value="Peptidase_S1A"/>
</dbReference>
<dbReference type="InterPro" id="IPR018114">
    <property type="entry name" value="TRYPSIN_HIS"/>
</dbReference>
<dbReference type="SMR" id="A0A7M7QFK7"/>
<feature type="region of interest" description="Disordered" evidence="6">
    <location>
        <begin position="573"/>
        <end position="602"/>
    </location>
</feature>
<dbReference type="EnsemblMetazoa" id="XM_031931065">
    <property type="protein sequence ID" value="XP_031786925"/>
    <property type="gene ID" value="LOC100119285"/>
</dbReference>
<dbReference type="FunCoup" id="A0A7M7QFK7">
    <property type="interactions" value="4"/>
</dbReference>
<feature type="region of interest" description="Disordered" evidence="6">
    <location>
        <begin position="627"/>
        <end position="717"/>
    </location>
</feature>
<reference evidence="9" key="1">
    <citation type="submission" date="2021-01" db="UniProtKB">
        <authorList>
            <consortium name="EnsemblMetazoa"/>
        </authorList>
    </citation>
    <scope>IDENTIFICATION</scope>
</reference>
<evidence type="ECO:0000256" key="3">
    <source>
        <dbReference type="ARBA" id="ARBA00022825"/>
    </source>
</evidence>
<keyword evidence="7" id="KW-0812">Transmembrane</keyword>
<evidence type="ECO:0000256" key="6">
    <source>
        <dbReference type="SAM" id="MobiDB-lite"/>
    </source>
</evidence>
<dbReference type="InParanoid" id="A0A7M7QFK7"/>
<keyword evidence="7" id="KW-1133">Transmembrane helix</keyword>
<keyword evidence="10" id="KW-1185">Reference proteome</keyword>
<feature type="compositionally biased region" description="Low complexity" evidence="6">
    <location>
        <begin position="319"/>
        <end position="365"/>
    </location>
</feature>
<dbReference type="FunFam" id="2.40.10.10:FF:000006">
    <property type="entry name" value="Serine proteinase stubble"/>
    <property type="match status" value="1"/>
</dbReference>
<dbReference type="OMA" id="CCKIDEE"/>
<dbReference type="Gene3D" id="2.40.10.10">
    <property type="entry name" value="Trypsin-like serine proteases"/>
    <property type="match status" value="1"/>
</dbReference>
<feature type="compositionally biased region" description="Polar residues" evidence="6">
    <location>
        <begin position="257"/>
        <end position="271"/>
    </location>
</feature>
<evidence type="ECO:0000313" key="10">
    <source>
        <dbReference type="Proteomes" id="UP000002358"/>
    </source>
</evidence>
<feature type="compositionally biased region" description="Low complexity" evidence="6">
    <location>
        <begin position="679"/>
        <end position="717"/>
    </location>
</feature>
<feature type="domain" description="Peptidase S1" evidence="8">
    <location>
        <begin position="763"/>
        <end position="1006"/>
    </location>
</feature>
<evidence type="ECO:0000256" key="7">
    <source>
        <dbReference type="SAM" id="Phobius"/>
    </source>
</evidence>
<feature type="region of interest" description="Disordered" evidence="6">
    <location>
        <begin position="194"/>
        <end position="540"/>
    </location>
</feature>
<dbReference type="AlphaFoldDB" id="A0A7M7QFK7"/>
<keyword evidence="1 5" id="KW-0645">Protease</keyword>
<dbReference type="InterPro" id="IPR001254">
    <property type="entry name" value="Trypsin_dom"/>
</dbReference>
<keyword evidence="3 5" id="KW-0720">Serine protease</keyword>
<feature type="compositionally biased region" description="Basic residues" evidence="6">
    <location>
        <begin position="380"/>
        <end position="390"/>
    </location>
</feature>